<dbReference type="Pfam" id="PF01614">
    <property type="entry name" value="IclR_C"/>
    <property type="match status" value="1"/>
</dbReference>
<dbReference type="Gene3D" id="3.30.450.40">
    <property type="match status" value="1"/>
</dbReference>
<gene>
    <name evidence="6" type="ORF">KHA91_15590</name>
</gene>
<dbReference type="SUPFAM" id="SSF55781">
    <property type="entry name" value="GAF domain-like"/>
    <property type="match status" value="1"/>
</dbReference>
<evidence type="ECO:0000256" key="3">
    <source>
        <dbReference type="ARBA" id="ARBA00023163"/>
    </source>
</evidence>
<dbReference type="InterPro" id="IPR036388">
    <property type="entry name" value="WH-like_DNA-bd_sf"/>
</dbReference>
<dbReference type="PANTHER" id="PTHR30136">
    <property type="entry name" value="HELIX-TURN-HELIX TRANSCRIPTIONAL REGULATOR, ICLR FAMILY"/>
    <property type="match status" value="1"/>
</dbReference>
<dbReference type="EMBL" id="JAGYPN010000003">
    <property type="protein sequence ID" value="MBS4224143.1"/>
    <property type="molecule type" value="Genomic_DNA"/>
</dbReference>
<evidence type="ECO:0000259" key="4">
    <source>
        <dbReference type="PROSITE" id="PS51077"/>
    </source>
</evidence>
<dbReference type="InterPro" id="IPR050707">
    <property type="entry name" value="HTH_MetabolicPath_Reg"/>
</dbReference>
<organism evidence="6 7">
    <name type="scientific">Lederbergia citrea</name>
    <dbReference type="NCBI Taxonomy" id="2833581"/>
    <lineage>
        <taxon>Bacteria</taxon>
        <taxon>Bacillati</taxon>
        <taxon>Bacillota</taxon>
        <taxon>Bacilli</taxon>
        <taxon>Bacillales</taxon>
        <taxon>Bacillaceae</taxon>
        <taxon>Lederbergia</taxon>
    </lineage>
</organism>
<dbReference type="AlphaFoldDB" id="A0A942Z411"/>
<protein>
    <submittedName>
        <fullName evidence="6">IclR family transcriptional regulator</fullName>
    </submittedName>
</protein>
<keyword evidence="2" id="KW-0238">DNA-binding</keyword>
<dbReference type="SUPFAM" id="SSF46785">
    <property type="entry name" value="Winged helix' DNA-binding domain"/>
    <property type="match status" value="1"/>
</dbReference>
<dbReference type="InterPro" id="IPR011991">
    <property type="entry name" value="ArsR-like_HTH"/>
</dbReference>
<dbReference type="PROSITE" id="PS51077">
    <property type="entry name" value="HTH_ICLR"/>
    <property type="match status" value="1"/>
</dbReference>
<dbReference type="GO" id="GO:0045892">
    <property type="term" value="P:negative regulation of DNA-templated transcription"/>
    <property type="evidence" value="ECO:0007669"/>
    <property type="project" value="UniProtKB-ARBA"/>
</dbReference>
<evidence type="ECO:0000256" key="1">
    <source>
        <dbReference type="ARBA" id="ARBA00023015"/>
    </source>
</evidence>
<feature type="domain" description="HTH iclR-type" evidence="4">
    <location>
        <begin position="4"/>
        <end position="65"/>
    </location>
</feature>
<dbReference type="RefSeq" id="WP_213099185.1">
    <property type="nucleotide sequence ID" value="NZ_JAGYPN010000003.1"/>
</dbReference>
<accession>A0A942Z411</accession>
<dbReference type="Proteomes" id="UP000676456">
    <property type="component" value="Unassembled WGS sequence"/>
</dbReference>
<dbReference type="PROSITE" id="PS51078">
    <property type="entry name" value="ICLR_ED"/>
    <property type="match status" value="1"/>
</dbReference>
<feature type="domain" description="IclR-ED" evidence="5">
    <location>
        <begin position="66"/>
        <end position="244"/>
    </location>
</feature>
<evidence type="ECO:0000256" key="2">
    <source>
        <dbReference type="ARBA" id="ARBA00023125"/>
    </source>
</evidence>
<dbReference type="InterPro" id="IPR005471">
    <property type="entry name" value="Tscrpt_reg_IclR_N"/>
</dbReference>
<evidence type="ECO:0000313" key="7">
    <source>
        <dbReference type="Proteomes" id="UP000676456"/>
    </source>
</evidence>
<dbReference type="InterPro" id="IPR036390">
    <property type="entry name" value="WH_DNA-bd_sf"/>
</dbReference>
<keyword evidence="3" id="KW-0804">Transcription</keyword>
<keyword evidence="7" id="KW-1185">Reference proteome</keyword>
<comment type="caution">
    <text evidence="6">The sequence shown here is derived from an EMBL/GenBank/DDBJ whole genome shotgun (WGS) entry which is preliminary data.</text>
</comment>
<keyword evidence="1" id="KW-0805">Transcription regulation</keyword>
<dbReference type="Pfam" id="PF09339">
    <property type="entry name" value="HTH_IclR"/>
    <property type="match status" value="1"/>
</dbReference>
<dbReference type="Gene3D" id="1.10.10.10">
    <property type="entry name" value="Winged helix-like DNA-binding domain superfamily/Winged helix DNA-binding domain"/>
    <property type="match status" value="1"/>
</dbReference>
<evidence type="ECO:0000313" key="6">
    <source>
        <dbReference type="EMBL" id="MBS4224143.1"/>
    </source>
</evidence>
<sequence>MNKTQTIERALDIIFSLAEAETILTVGEIAEKVAIPESTAYRLIKTLEQYGMVERKTVGQISLGLGILDLARSLQQQLDRELITIARPIMEGLSNKINETSILCVRSGSQVICVQSIEARQILRLSVEIGKILPLYLGASGKAILAFENKHIIERLLRPISDASMKRSVEVEIEKIKKQGYCLTFGEVDTNIFGLAVPIYDCDKRVIASLTVAGPTERWTQENREEFVNEVVSAASEISKKLAYVSNASIK</sequence>
<dbReference type="PANTHER" id="PTHR30136:SF24">
    <property type="entry name" value="HTH-TYPE TRANSCRIPTIONAL REPRESSOR ALLR"/>
    <property type="match status" value="1"/>
</dbReference>
<dbReference type="GO" id="GO:0003700">
    <property type="term" value="F:DNA-binding transcription factor activity"/>
    <property type="evidence" value="ECO:0007669"/>
    <property type="project" value="TreeGrafter"/>
</dbReference>
<dbReference type="GO" id="GO:0003677">
    <property type="term" value="F:DNA binding"/>
    <property type="evidence" value="ECO:0007669"/>
    <property type="project" value="UniProtKB-KW"/>
</dbReference>
<dbReference type="SMART" id="SM00346">
    <property type="entry name" value="HTH_ICLR"/>
    <property type="match status" value="1"/>
</dbReference>
<dbReference type="CDD" id="cd00090">
    <property type="entry name" value="HTH_ARSR"/>
    <property type="match status" value="1"/>
</dbReference>
<name>A0A942Z411_9BACI</name>
<reference evidence="6 7" key="1">
    <citation type="submission" date="2021-05" db="EMBL/GenBank/DDBJ databases">
        <title>Novel Bacillus species.</title>
        <authorList>
            <person name="Liu G."/>
        </authorList>
    </citation>
    <scope>NUCLEOTIDE SEQUENCE [LARGE SCALE GENOMIC DNA]</scope>
    <source>
        <strain evidence="6 7">FJAT-49682</strain>
    </source>
</reference>
<dbReference type="InterPro" id="IPR029016">
    <property type="entry name" value="GAF-like_dom_sf"/>
</dbReference>
<proteinExistence type="predicted"/>
<dbReference type="InterPro" id="IPR014757">
    <property type="entry name" value="Tscrpt_reg_IclR_C"/>
</dbReference>
<evidence type="ECO:0000259" key="5">
    <source>
        <dbReference type="PROSITE" id="PS51078"/>
    </source>
</evidence>